<reference evidence="1" key="1">
    <citation type="submission" date="2020-11" db="EMBL/GenBank/DDBJ databases">
        <authorList>
            <person name="Kim M.K."/>
        </authorList>
    </citation>
    <scope>NUCLEOTIDE SEQUENCE</scope>
    <source>
        <strain evidence="1">BT350</strain>
    </source>
</reference>
<dbReference type="AlphaFoldDB" id="A0A931BV94"/>
<keyword evidence="2" id="KW-1185">Reference proteome</keyword>
<dbReference type="RefSeq" id="WP_196272459.1">
    <property type="nucleotide sequence ID" value="NZ_JADQDO010000006.1"/>
</dbReference>
<sequence>MQHFDKEAAPLIAFVQEEIASTLNETASQILERLPPITRLRLLAFMSLIDDPQATKALLDVDSSGRLRLTLAAYGVRSANQGH</sequence>
<protein>
    <submittedName>
        <fullName evidence="1">Uncharacterized protein</fullName>
    </submittedName>
</protein>
<comment type="caution">
    <text evidence="1">The sequence shown here is derived from an EMBL/GenBank/DDBJ whole genome shotgun (WGS) entry which is preliminary data.</text>
</comment>
<accession>A0A931BV94</accession>
<evidence type="ECO:0000313" key="2">
    <source>
        <dbReference type="Proteomes" id="UP000599312"/>
    </source>
</evidence>
<name>A0A931BV94_9HYPH</name>
<gene>
    <name evidence="1" type="ORF">I2H38_13940</name>
</gene>
<dbReference type="EMBL" id="JADQDO010000006">
    <property type="protein sequence ID" value="MBF9234475.1"/>
    <property type="molecule type" value="Genomic_DNA"/>
</dbReference>
<proteinExistence type="predicted"/>
<evidence type="ECO:0000313" key="1">
    <source>
        <dbReference type="EMBL" id="MBF9234475.1"/>
    </source>
</evidence>
<organism evidence="1 2">
    <name type="scientific">Microvirga alba</name>
    <dbReference type="NCBI Taxonomy" id="2791025"/>
    <lineage>
        <taxon>Bacteria</taxon>
        <taxon>Pseudomonadati</taxon>
        <taxon>Pseudomonadota</taxon>
        <taxon>Alphaproteobacteria</taxon>
        <taxon>Hyphomicrobiales</taxon>
        <taxon>Methylobacteriaceae</taxon>
        <taxon>Microvirga</taxon>
    </lineage>
</organism>
<dbReference type="Proteomes" id="UP000599312">
    <property type="component" value="Unassembled WGS sequence"/>
</dbReference>